<keyword evidence="1" id="KW-0472">Membrane</keyword>
<organism evidence="2 3">
    <name type="scientific">Durusdinium trenchii</name>
    <dbReference type="NCBI Taxonomy" id="1381693"/>
    <lineage>
        <taxon>Eukaryota</taxon>
        <taxon>Sar</taxon>
        <taxon>Alveolata</taxon>
        <taxon>Dinophyceae</taxon>
        <taxon>Suessiales</taxon>
        <taxon>Symbiodiniaceae</taxon>
        <taxon>Durusdinium</taxon>
    </lineage>
</organism>
<name>A0ABP0I7D6_9DINO</name>
<proteinExistence type="predicted"/>
<comment type="caution">
    <text evidence="2">The sequence shown here is derived from an EMBL/GenBank/DDBJ whole genome shotgun (WGS) entry which is preliminary data.</text>
</comment>
<accession>A0ABP0I7D6</accession>
<reference evidence="2 3" key="1">
    <citation type="submission" date="2024-02" db="EMBL/GenBank/DDBJ databases">
        <authorList>
            <person name="Chen Y."/>
            <person name="Shah S."/>
            <person name="Dougan E. K."/>
            <person name="Thang M."/>
            <person name="Chan C."/>
        </authorList>
    </citation>
    <scope>NUCLEOTIDE SEQUENCE [LARGE SCALE GENOMIC DNA]</scope>
</reference>
<protein>
    <submittedName>
        <fullName evidence="2">VASt domain-containing protein</fullName>
    </submittedName>
</protein>
<evidence type="ECO:0000313" key="2">
    <source>
        <dbReference type="EMBL" id="CAK8997239.1"/>
    </source>
</evidence>
<feature type="transmembrane region" description="Helical" evidence="1">
    <location>
        <begin position="125"/>
        <end position="145"/>
    </location>
</feature>
<evidence type="ECO:0000313" key="3">
    <source>
        <dbReference type="Proteomes" id="UP001642464"/>
    </source>
</evidence>
<feature type="transmembrane region" description="Helical" evidence="1">
    <location>
        <begin position="43"/>
        <end position="61"/>
    </location>
</feature>
<gene>
    <name evidence="2" type="ORF">SCF082_LOCUS5142</name>
</gene>
<dbReference type="EMBL" id="CAXAMM010002736">
    <property type="protein sequence ID" value="CAK8997239.1"/>
    <property type="molecule type" value="Genomic_DNA"/>
</dbReference>
<feature type="transmembrane region" description="Helical" evidence="1">
    <location>
        <begin position="12"/>
        <end position="31"/>
    </location>
</feature>
<sequence>MWACGIYCQVELLNALTMLPPLFSTAAACYAVRGKGWWRSSSALALIAGWFLMIPFSTASHLHCAFQGHYSHILIRLDQTGISVACVLAAWAMSKSTRFTAITAMASFSMDLIMWLGPADLRVHVAWRCLTLAGIVLAYLSPMFWMRDSYDESITPIGLCFIAGFCMAIQAPLGPYSHPLFHLLLIPYSYYVSRSAMVFELLLESRAGADREWTIEEGSFDGDEIKILETGDCWNTGHTKADELLKDAELSDVGDARDIELGTASQSNFPVFLKSC</sequence>
<evidence type="ECO:0000256" key="1">
    <source>
        <dbReference type="SAM" id="Phobius"/>
    </source>
</evidence>
<dbReference type="Proteomes" id="UP001642464">
    <property type="component" value="Unassembled WGS sequence"/>
</dbReference>
<keyword evidence="3" id="KW-1185">Reference proteome</keyword>
<feature type="transmembrane region" description="Helical" evidence="1">
    <location>
        <begin position="157"/>
        <end position="174"/>
    </location>
</feature>
<keyword evidence="1" id="KW-0812">Transmembrane</keyword>
<keyword evidence="1" id="KW-1133">Transmembrane helix</keyword>